<evidence type="ECO:0000313" key="1">
    <source>
        <dbReference type="EMBL" id="PKY63189.1"/>
    </source>
</evidence>
<reference evidence="1 2" key="1">
    <citation type="submission" date="2015-10" db="EMBL/GenBank/DDBJ databases">
        <title>Genome analyses suggest a sexual origin of heterokaryosis in a supposedly ancient asexual fungus.</title>
        <authorList>
            <person name="Ropars J."/>
            <person name="Sedzielewska K."/>
            <person name="Noel J."/>
            <person name="Charron P."/>
            <person name="Farinelli L."/>
            <person name="Marton T."/>
            <person name="Kruger M."/>
            <person name="Pelin A."/>
            <person name="Brachmann A."/>
            <person name="Corradi N."/>
        </authorList>
    </citation>
    <scope>NUCLEOTIDE SEQUENCE [LARGE SCALE GENOMIC DNA]</scope>
    <source>
        <strain evidence="1 2">A4</strain>
    </source>
</reference>
<dbReference type="VEuPathDB" id="FungiDB:RhiirA1_442358"/>
<sequence>MQKAIQNALAQQKTEYQSLLEKQKADFQSQMVQQTKKIPPPVPPKNMEQLLDTYESANPFLDTLTSTREEIMRVVAKAYGPPPKPQKPEKLQSSRIDRLESKINEIGQMTSK</sequence>
<accession>A0A2I1HWC2</accession>
<comment type="caution">
    <text evidence="1">The sequence shown here is derived from an EMBL/GenBank/DDBJ whole genome shotgun (WGS) entry which is preliminary data.</text>
</comment>
<protein>
    <submittedName>
        <fullName evidence="1">Uncharacterized protein</fullName>
    </submittedName>
</protein>
<gene>
    <name evidence="1" type="ORF">RhiirA4_491318</name>
</gene>
<dbReference type="EMBL" id="LLXI01009316">
    <property type="protein sequence ID" value="PKY63189.1"/>
    <property type="molecule type" value="Genomic_DNA"/>
</dbReference>
<keyword evidence="2" id="KW-1185">Reference proteome</keyword>
<dbReference type="Proteomes" id="UP000234323">
    <property type="component" value="Unassembled WGS sequence"/>
</dbReference>
<dbReference type="VEuPathDB" id="FungiDB:RhiirFUN_008143"/>
<dbReference type="AlphaFoldDB" id="A0A2I1HWC2"/>
<dbReference type="VEuPathDB" id="FungiDB:FUN_006467"/>
<organism evidence="1 2">
    <name type="scientific">Rhizophagus irregularis</name>
    <dbReference type="NCBI Taxonomy" id="588596"/>
    <lineage>
        <taxon>Eukaryota</taxon>
        <taxon>Fungi</taxon>
        <taxon>Fungi incertae sedis</taxon>
        <taxon>Mucoromycota</taxon>
        <taxon>Glomeromycotina</taxon>
        <taxon>Glomeromycetes</taxon>
        <taxon>Glomerales</taxon>
        <taxon>Glomeraceae</taxon>
        <taxon>Rhizophagus</taxon>
    </lineage>
</organism>
<proteinExistence type="predicted"/>
<name>A0A2I1HWC2_9GLOM</name>
<evidence type="ECO:0000313" key="2">
    <source>
        <dbReference type="Proteomes" id="UP000234323"/>
    </source>
</evidence>